<dbReference type="OMA" id="KNMCKAA"/>
<keyword evidence="5" id="KW-1185">Reference proteome</keyword>
<feature type="region of interest" description="Disordered" evidence="1">
    <location>
        <begin position="469"/>
        <end position="511"/>
    </location>
</feature>
<dbReference type="GeneID" id="8294457"/>
<evidence type="ECO:0000259" key="3">
    <source>
        <dbReference type="Pfam" id="PF18523"/>
    </source>
</evidence>
<dbReference type="PANTHER" id="PTHR28067">
    <property type="entry name" value="DNA REPLICATION REGULATOR SLD3"/>
    <property type="match status" value="1"/>
</dbReference>
<protein>
    <submittedName>
        <fullName evidence="4">KLTH0H06028p</fullName>
    </submittedName>
</protein>
<dbReference type="InParanoid" id="C5E2L9"/>
<dbReference type="InterPro" id="IPR041393">
    <property type="entry name" value="Sld3_N"/>
</dbReference>
<organism evidence="4 5">
    <name type="scientific">Lachancea thermotolerans (strain ATCC 56472 / CBS 6340 / NRRL Y-8284)</name>
    <name type="common">Yeast</name>
    <name type="synonym">Kluyveromyces thermotolerans</name>
    <dbReference type="NCBI Taxonomy" id="559295"/>
    <lineage>
        <taxon>Eukaryota</taxon>
        <taxon>Fungi</taxon>
        <taxon>Dikarya</taxon>
        <taxon>Ascomycota</taxon>
        <taxon>Saccharomycotina</taxon>
        <taxon>Saccharomycetes</taxon>
        <taxon>Saccharomycetales</taxon>
        <taxon>Saccharomycetaceae</taxon>
        <taxon>Lachancea</taxon>
    </lineage>
</organism>
<evidence type="ECO:0000313" key="5">
    <source>
        <dbReference type="Proteomes" id="UP000002036"/>
    </source>
</evidence>
<feature type="region of interest" description="Disordered" evidence="1">
    <location>
        <begin position="118"/>
        <end position="137"/>
    </location>
</feature>
<dbReference type="KEGG" id="lth:KLTH0H06028g"/>
<dbReference type="GO" id="GO:0006270">
    <property type="term" value="P:DNA replication initiation"/>
    <property type="evidence" value="ECO:0007669"/>
    <property type="project" value="InterPro"/>
</dbReference>
<dbReference type="Gene3D" id="1.20.58.2130">
    <property type="match status" value="1"/>
</dbReference>
<sequence length="738" mass="83265">MSVNGADEEYVGGRDSTKNQKPNELTFQGNEKQSIKYIGACSEVPISWLDHSQEPVLLVETDLRKEFLYILEQSSDHEKHVFELCESGYTKTFVFERYFNKSWVRWHLGTIDPSSLKLKQSDNCSQSKRPPPKSRMANTKKWVETNLLNLLELWKEERVLVPGSEEVKTTAFLEMKPPLPVSGEGKLTGSVQHKHPTIDPGTYLRRKYYEALFTFRIPLAYFAKSNLVRARNMSNTSTNEVISYQMHLADLLLEIHDFDQRHDNGGKGILTYELSPDDISDIRDSSLGRFEDLKKRYSSQCLGDLRLLIKVREIKLQMMLLLELIAINQMDIKLKDFEEKYKTKLKKRAKRVARKNMSSRTALKRGKAEFANPSLDFCEKLDIYADKLCIIDTMLLSSVPPQKDSQVESSSSASLVTKISEYKKNLTNSGKESSTIGFMTYVLIPYFTRKTPHAVKFISRKFKGLRLNNSTRPEKPNTLGLVSSLNDPSNERATVEIPSSPPSEDSSKTASVCTNITSPPMQQPPKAFKRVSFPNRPLPSNIRSKSQLSEFLELESGLSKKLTSATRANSDLLLDKLQKRQMPATEFSLHNTNSLTRESSFMQKQVQSTRNSSSVMFQRVGKRLKEQKRASLETANYLNVQVEATPHGKKSDSNALPKFDSAIIESPLATTEKPSHPSGVPVKAGAPLRTPSRQFGSPTGDVQVPASGAKELANTTDVIASPQIVKTRRVRRRLFAPD</sequence>
<feature type="compositionally biased region" description="Polar residues" evidence="1">
    <location>
        <begin position="118"/>
        <end position="128"/>
    </location>
</feature>
<evidence type="ECO:0000256" key="1">
    <source>
        <dbReference type="SAM" id="MobiDB-lite"/>
    </source>
</evidence>
<feature type="region of interest" description="Disordered" evidence="1">
    <location>
        <begin position="1"/>
        <end position="26"/>
    </location>
</feature>
<evidence type="ECO:0000259" key="2">
    <source>
        <dbReference type="Pfam" id="PF08639"/>
    </source>
</evidence>
<dbReference type="OrthoDB" id="5395343at2759"/>
<dbReference type="AlphaFoldDB" id="C5E2L9"/>
<dbReference type="PANTHER" id="PTHR28067:SF1">
    <property type="entry name" value="DNA REPLICATION REGULATOR SLD3"/>
    <property type="match status" value="1"/>
</dbReference>
<dbReference type="Pfam" id="PF18523">
    <property type="entry name" value="Sld3_N"/>
    <property type="match status" value="1"/>
</dbReference>
<proteinExistence type="predicted"/>
<dbReference type="FunCoup" id="C5E2L9">
    <property type="interactions" value="114"/>
</dbReference>
<dbReference type="Pfam" id="PF08639">
    <property type="entry name" value="Sld3_STD"/>
    <property type="match status" value="2"/>
</dbReference>
<dbReference type="InterPro" id="IPR042511">
    <property type="entry name" value="Sld3"/>
</dbReference>
<evidence type="ECO:0000313" key="4">
    <source>
        <dbReference type="EMBL" id="CAR30280.1"/>
    </source>
</evidence>
<feature type="domain" description="DNA replication regulator Sld3 C-terminal" evidence="2">
    <location>
        <begin position="201"/>
        <end position="264"/>
    </location>
</feature>
<dbReference type="eggNOG" id="ENOG502RE09">
    <property type="taxonomic scope" value="Eukaryota"/>
</dbReference>
<feature type="domain" description="Sld3 N-terminal" evidence="3">
    <location>
        <begin position="37"/>
        <end position="156"/>
    </location>
</feature>
<feature type="domain" description="DNA replication regulator Sld3 C-terminal" evidence="2">
    <location>
        <begin position="308"/>
        <end position="687"/>
    </location>
</feature>
<gene>
    <name evidence="4" type="ordered locus">KLTH0H06028g</name>
</gene>
<dbReference type="Proteomes" id="UP000002036">
    <property type="component" value="Chromosome H"/>
</dbReference>
<dbReference type="GO" id="GO:0031261">
    <property type="term" value="C:DNA replication preinitiation complex"/>
    <property type="evidence" value="ECO:0007669"/>
    <property type="project" value="TreeGrafter"/>
</dbReference>
<dbReference type="RefSeq" id="XP_002556142.1">
    <property type="nucleotide sequence ID" value="XM_002556096.1"/>
</dbReference>
<feature type="compositionally biased region" description="Acidic residues" evidence="1">
    <location>
        <begin position="1"/>
        <end position="10"/>
    </location>
</feature>
<dbReference type="HOGENOM" id="CLU_409479_0_0_1"/>
<dbReference type="EMBL" id="CU928180">
    <property type="protein sequence ID" value="CAR30280.1"/>
    <property type="molecule type" value="Genomic_DNA"/>
</dbReference>
<name>C5E2L9_LACTC</name>
<dbReference type="InterPro" id="IPR013948">
    <property type="entry name" value="DNA_replication_reg_Sld3_C"/>
</dbReference>
<accession>C5E2L9</accession>
<feature type="region of interest" description="Disordered" evidence="1">
    <location>
        <begin position="669"/>
        <end position="708"/>
    </location>
</feature>
<reference evidence="4 5" key="1">
    <citation type="journal article" date="2009" name="Genome Res.">
        <title>Comparative genomics of protoploid Saccharomycetaceae.</title>
        <authorList>
            <consortium name="The Genolevures Consortium"/>
            <person name="Souciet J.-L."/>
            <person name="Dujon B."/>
            <person name="Gaillardin C."/>
            <person name="Johnston M."/>
            <person name="Baret P.V."/>
            <person name="Cliften P."/>
            <person name="Sherman D.J."/>
            <person name="Weissenbach J."/>
            <person name="Westhof E."/>
            <person name="Wincker P."/>
            <person name="Jubin C."/>
            <person name="Poulain J."/>
            <person name="Barbe V."/>
            <person name="Segurens B."/>
            <person name="Artiguenave F."/>
            <person name="Anthouard V."/>
            <person name="Vacherie B."/>
            <person name="Val M.-E."/>
            <person name="Fulton R.S."/>
            <person name="Minx P."/>
            <person name="Wilson R."/>
            <person name="Durrens P."/>
            <person name="Jean G."/>
            <person name="Marck C."/>
            <person name="Martin T."/>
            <person name="Nikolski M."/>
            <person name="Rolland T."/>
            <person name="Seret M.-L."/>
            <person name="Casaregola S."/>
            <person name="Despons L."/>
            <person name="Fairhead C."/>
            <person name="Fischer G."/>
            <person name="Lafontaine I."/>
            <person name="Leh V."/>
            <person name="Lemaire M."/>
            <person name="de Montigny J."/>
            <person name="Neuveglise C."/>
            <person name="Thierry A."/>
            <person name="Blanc-Lenfle I."/>
            <person name="Bleykasten C."/>
            <person name="Diffels J."/>
            <person name="Fritsch E."/>
            <person name="Frangeul L."/>
            <person name="Goeffon A."/>
            <person name="Jauniaux N."/>
            <person name="Kachouri-Lafond R."/>
            <person name="Payen C."/>
            <person name="Potier S."/>
            <person name="Pribylova L."/>
            <person name="Ozanne C."/>
            <person name="Richard G.-F."/>
            <person name="Sacerdot C."/>
            <person name="Straub M.-L."/>
            <person name="Talla E."/>
        </authorList>
    </citation>
    <scope>NUCLEOTIDE SEQUENCE [LARGE SCALE GENOMIC DNA]</scope>
    <source>
        <strain evidence="5">ATCC 56472 / CBS 6340 / NRRL Y-8284</strain>
    </source>
</reference>
<dbReference type="STRING" id="559295.C5E2L9"/>